<evidence type="ECO:0000313" key="2">
    <source>
        <dbReference type="Proteomes" id="UP001497700"/>
    </source>
</evidence>
<sequence length="483" mass="54840">MDWHDVGWYMLVAVVVYFPTLAVYRLWLHPLAAFPGPRLAAISRYYEAYYDIILAGQYTFKIAEMHRKYGPIVRISPYELHVSDPKFFETLYSFDGQWEKYAWSVDAAGAPLSTICAVKHDVHKRRRNVVNHYFSKAAVNSKQEIVQHIVNKLCGRVSQYVGSYIPLGDAVSAFTRDVAGEFSLGDSYDNLDRDDFNFNSFMNLIPASFIEKTSDSSVVAFFGYLKHLRRVVEEIVSDARQNPDSRRTVIHDILESNLPPVERTTSRIYDEVMTLMSAGYVSTAHCIRLILYHVYSDPKILLQVRSELKSAEKNSNTERDANGNISLSTLEKLPYLTAVLNEGLRLGPAIASRMARVAPDRDIAYGRWCIPAGTPVGMTTILMHTDEEVFSDAGNFNPERWIDPEAPDKATRVFAPFSRGTRMCLGMHLAWAELYFVISTLVTTFDFQFTEVTAEHFQCISDEFVIGTKDLKGMKALVSEYRS</sequence>
<evidence type="ECO:0000313" key="1">
    <source>
        <dbReference type="EMBL" id="KAI4866001.1"/>
    </source>
</evidence>
<organism evidence="1 2">
    <name type="scientific">Hypoxylon rubiginosum</name>
    <dbReference type="NCBI Taxonomy" id="110542"/>
    <lineage>
        <taxon>Eukaryota</taxon>
        <taxon>Fungi</taxon>
        <taxon>Dikarya</taxon>
        <taxon>Ascomycota</taxon>
        <taxon>Pezizomycotina</taxon>
        <taxon>Sordariomycetes</taxon>
        <taxon>Xylariomycetidae</taxon>
        <taxon>Xylariales</taxon>
        <taxon>Hypoxylaceae</taxon>
        <taxon>Hypoxylon</taxon>
    </lineage>
</organism>
<accession>A0ACB9Z2K7</accession>
<keyword evidence="2" id="KW-1185">Reference proteome</keyword>
<comment type="caution">
    <text evidence="1">The sequence shown here is derived from an EMBL/GenBank/DDBJ whole genome shotgun (WGS) entry which is preliminary data.</text>
</comment>
<name>A0ACB9Z2K7_9PEZI</name>
<protein>
    <submittedName>
        <fullName evidence="1">Cytochrome P450</fullName>
    </submittedName>
</protein>
<gene>
    <name evidence="1" type="ORF">F4820DRAFT_447478</name>
</gene>
<dbReference type="EMBL" id="MU393464">
    <property type="protein sequence ID" value="KAI4866001.1"/>
    <property type="molecule type" value="Genomic_DNA"/>
</dbReference>
<dbReference type="Proteomes" id="UP001497700">
    <property type="component" value="Unassembled WGS sequence"/>
</dbReference>
<reference evidence="1 2" key="1">
    <citation type="journal article" date="2022" name="New Phytol.">
        <title>Ecological generalism drives hyperdiversity of secondary metabolite gene clusters in xylarialean endophytes.</title>
        <authorList>
            <person name="Franco M.E.E."/>
            <person name="Wisecaver J.H."/>
            <person name="Arnold A.E."/>
            <person name="Ju Y.M."/>
            <person name="Slot J.C."/>
            <person name="Ahrendt S."/>
            <person name="Moore L.P."/>
            <person name="Eastman K.E."/>
            <person name="Scott K."/>
            <person name="Konkel Z."/>
            <person name="Mondo S.J."/>
            <person name="Kuo A."/>
            <person name="Hayes R.D."/>
            <person name="Haridas S."/>
            <person name="Andreopoulos B."/>
            <person name="Riley R."/>
            <person name="LaButti K."/>
            <person name="Pangilinan J."/>
            <person name="Lipzen A."/>
            <person name="Amirebrahimi M."/>
            <person name="Yan J."/>
            <person name="Adam C."/>
            <person name="Keymanesh K."/>
            <person name="Ng V."/>
            <person name="Louie K."/>
            <person name="Northen T."/>
            <person name="Drula E."/>
            <person name="Henrissat B."/>
            <person name="Hsieh H.M."/>
            <person name="Youens-Clark K."/>
            <person name="Lutzoni F."/>
            <person name="Miadlikowska J."/>
            <person name="Eastwood D.C."/>
            <person name="Hamelin R.C."/>
            <person name="Grigoriev I.V."/>
            <person name="U'Ren J.M."/>
        </authorList>
    </citation>
    <scope>NUCLEOTIDE SEQUENCE [LARGE SCALE GENOMIC DNA]</scope>
    <source>
        <strain evidence="1 2">CBS 119005</strain>
    </source>
</reference>
<proteinExistence type="predicted"/>